<dbReference type="AlphaFoldDB" id="A0A101EPT9"/>
<protein>
    <submittedName>
        <fullName evidence="1">UvrB/UvrC protein</fullName>
    </submittedName>
</protein>
<evidence type="ECO:0000313" key="1">
    <source>
        <dbReference type="EMBL" id="KUK22580.1"/>
    </source>
</evidence>
<dbReference type="PATRIC" id="fig|93930.3.peg.369"/>
<sequence length="133" mass="15800">MKCLKCGQETSKSYKVDFDGAEKEISYCQKCLMDVLKESIPFKNIPSPSEDSRRRNRHLSYEGEMTIFVEAPLKILEEMFGKIWSDQEKENFENERKITFLERKLNEAIKNEDYRKANRLKQLILQIKNKTVK</sequence>
<comment type="caution">
    <text evidence="1">The sequence shown here is derived from an EMBL/GenBank/DDBJ whole genome shotgun (WGS) entry which is preliminary data.</text>
</comment>
<dbReference type="Proteomes" id="UP000058636">
    <property type="component" value="Unassembled WGS sequence"/>
</dbReference>
<accession>A0A101EPT9</accession>
<dbReference type="InterPro" id="IPR001943">
    <property type="entry name" value="UVR_dom"/>
</dbReference>
<dbReference type="PROSITE" id="PS50151">
    <property type="entry name" value="UVR"/>
    <property type="match status" value="1"/>
</dbReference>
<evidence type="ECO:0000313" key="2">
    <source>
        <dbReference type="Proteomes" id="UP000058636"/>
    </source>
</evidence>
<organism evidence="1 2">
    <name type="scientific">Thermotoga petrophila</name>
    <dbReference type="NCBI Taxonomy" id="93929"/>
    <lineage>
        <taxon>Bacteria</taxon>
        <taxon>Thermotogati</taxon>
        <taxon>Thermotogota</taxon>
        <taxon>Thermotogae</taxon>
        <taxon>Thermotogales</taxon>
        <taxon>Thermotogaceae</taxon>
        <taxon>Thermotoga</taxon>
    </lineage>
</organism>
<gene>
    <name evidence="1" type="ORF">XD57_1326</name>
</gene>
<dbReference type="EMBL" id="LGFG01000130">
    <property type="protein sequence ID" value="KUK22580.1"/>
    <property type="molecule type" value="Genomic_DNA"/>
</dbReference>
<proteinExistence type="predicted"/>
<dbReference type="Pfam" id="PF02151">
    <property type="entry name" value="UVR"/>
    <property type="match status" value="1"/>
</dbReference>
<name>A0A101EPT9_9THEM</name>
<reference evidence="1 2" key="1">
    <citation type="journal article" date="2015" name="MBio">
        <title>Genome-Resolved Metagenomic Analysis Reveals Roles for Candidate Phyla and Other Microbial Community Members in Biogeochemical Transformations in Oil Reservoirs.</title>
        <authorList>
            <person name="Hu P."/>
            <person name="Tom L."/>
            <person name="Singh A."/>
            <person name="Thomas B.C."/>
            <person name="Baker B.J."/>
            <person name="Piceno Y.M."/>
            <person name="Andersen G.L."/>
            <person name="Banfield J.F."/>
        </authorList>
    </citation>
    <scope>NUCLEOTIDE SEQUENCE [LARGE SCALE GENOMIC DNA]</scope>
    <source>
        <strain evidence="1">46_26</strain>
    </source>
</reference>